<evidence type="ECO:0000256" key="12">
    <source>
        <dbReference type="ARBA" id="ARBA00023054"/>
    </source>
</evidence>
<evidence type="ECO:0000256" key="2">
    <source>
        <dbReference type="ARBA" id="ARBA00004186"/>
    </source>
</evidence>
<proteinExistence type="inferred from homology"/>
<evidence type="ECO:0000256" key="19">
    <source>
        <dbReference type="SAM" id="MobiDB-lite"/>
    </source>
</evidence>
<comment type="similarity">
    <text evidence="4">Belongs to the DASH complex DUO1 family.</text>
</comment>
<evidence type="ECO:0000256" key="13">
    <source>
        <dbReference type="ARBA" id="ARBA00023212"/>
    </source>
</evidence>
<keyword evidence="14" id="KW-0539">Nucleus</keyword>
<dbReference type="GO" id="GO:0051301">
    <property type="term" value="P:cell division"/>
    <property type="evidence" value="ECO:0007669"/>
    <property type="project" value="UniProtKB-KW"/>
</dbReference>
<evidence type="ECO:0000256" key="4">
    <source>
        <dbReference type="ARBA" id="ARBA00005366"/>
    </source>
</evidence>
<evidence type="ECO:0000313" key="20">
    <source>
        <dbReference type="EMBL" id="KAJ9133065.1"/>
    </source>
</evidence>
<evidence type="ECO:0000256" key="6">
    <source>
        <dbReference type="ARBA" id="ARBA00022490"/>
    </source>
</evidence>
<evidence type="ECO:0000256" key="17">
    <source>
        <dbReference type="ARBA" id="ARBA00044152"/>
    </source>
</evidence>
<keyword evidence="21" id="KW-1185">Reference proteome</keyword>
<evidence type="ECO:0000256" key="18">
    <source>
        <dbReference type="ARBA" id="ARBA00044358"/>
    </source>
</evidence>
<dbReference type="AlphaFoldDB" id="A0AA38R480"/>
<evidence type="ECO:0000256" key="15">
    <source>
        <dbReference type="ARBA" id="ARBA00023306"/>
    </source>
</evidence>
<dbReference type="GO" id="GO:0005874">
    <property type="term" value="C:microtubule"/>
    <property type="evidence" value="ECO:0007669"/>
    <property type="project" value="UniProtKB-KW"/>
</dbReference>
<evidence type="ECO:0000256" key="7">
    <source>
        <dbReference type="ARBA" id="ARBA00022618"/>
    </source>
</evidence>
<dbReference type="GO" id="GO:0072686">
    <property type="term" value="C:mitotic spindle"/>
    <property type="evidence" value="ECO:0007669"/>
    <property type="project" value="InterPro"/>
</dbReference>
<dbReference type="PANTHER" id="PTHR28216:SF1">
    <property type="entry name" value="DASH COMPLEX SUBUNIT DUO1"/>
    <property type="match status" value="1"/>
</dbReference>
<sequence>MADDSELFSSPVKPTAGHDDDDAPQHEPPKTPSNQNSRFDAEDAHEAREVALRRELEGVRNINEVIEGVLGTLERAKGNMGTVSQTVTNASTLLNTWTRILSQTEHNQRLILDPAWKGATQDLQDVENEAAQKQAAAERRAAEEERRREQARLRAEEEERRRQAGTPSRGATTGTTRGTRARGTRATRGRGVSRGASSSSYVSDNSASSLHSTRGGSNIGRGLGSTRGRARGVR</sequence>
<feature type="compositionally biased region" description="Basic residues" evidence="19">
    <location>
        <begin position="179"/>
        <end position="188"/>
    </location>
</feature>
<dbReference type="Pfam" id="PF08651">
    <property type="entry name" value="DASH_Duo1"/>
    <property type="match status" value="1"/>
</dbReference>
<feature type="compositionally biased region" description="Low complexity" evidence="19">
    <location>
        <begin position="189"/>
        <end position="209"/>
    </location>
</feature>
<dbReference type="InterPro" id="IPR013960">
    <property type="entry name" value="DASH_Duo1"/>
</dbReference>
<evidence type="ECO:0000256" key="14">
    <source>
        <dbReference type="ARBA" id="ARBA00023242"/>
    </source>
</evidence>
<comment type="subcellular location">
    <subcellularLocation>
        <location evidence="3">Chromosome</location>
        <location evidence="3">Centromere</location>
        <location evidence="3">Kinetochore</location>
    </subcellularLocation>
    <subcellularLocation>
        <location evidence="2">Cytoplasm</location>
        <location evidence="2">Cytoskeleton</location>
        <location evidence="2">Spindle</location>
    </subcellularLocation>
    <subcellularLocation>
        <location evidence="1">Nucleus</location>
    </subcellularLocation>
</comment>
<evidence type="ECO:0000256" key="8">
    <source>
        <dbReference type="ARBA" id="ARBA00022701"/>
    </source>
</evidence>
<evidence type="ECO:0000256" key="9">
    <source>
        <dbReference type="ARBA" id="ARBA00022776"/>
    </source>
</evidence>
<accession>A0AA38R480</accession>
<keyword evidence="12" id="KW-0175">Coiled coil</keyword>
<evidence type="ECO:0000256" key="5">
    <source>
        <dbReference type="ARBA" id="ARBA00022454"/>
    </source>
</evidence>
<evidence type="ECO:0000256" key="3">
    <source>
        <dbReference type="ARBA" id="ARBA00004629"/>
    </source>
</evidence>
<keyword evidence="15" id="KW-0131">Cell cycle</keyword>
<feature type="compositionally biased region" description="Low complexity" evidence="19">
    <location>
        <begin position="164"/>
        <end position="178"/>
    </location>
</feature>
<keyword evidence="11" id="KW-0995">Kinetochore</keyword>
<keyword evidence="6" id="KW-0963">Cytoplasm</keyword>
<feature type="region of interest" description="Disordered" evidence="19">
    <location>
        <begin position="1"/>
        <end position="45"/>
    </location>
</feature>
<evidence type="ECO:0000256" key="10">
    <source>
        <dbReference type="ARBA" id="ARBA00022829"/>
    </source>
</evidence>
<evidence type="ECO:0000256" key="16">
    <source>
        <dbReference type="ARBA" id="ARBA00023328"/>
    </source>
</evidence>
<feature type="region of interest" description="Disordered" evidence="19">
    <location>
        <begin position="127"/>
        <end position="234"/>
    </location>
</feature>
<keyword evidence="13" id="KW-0206">Cytoskeleton</keyword>
<protein>
    <recommendedName>
        <fullName evidence="17">DASH complex subunit DUO1</fullName>
    </recommendedName>
    <alternativeName>
        <fullName evidence="18">Outer kinetochore protein DUO1</fullName>
    </alternativeName>
</protein>
<keyword evidence="9" id="KW-0498">Mitosis</keyword>
<evidence type="ECO:0000313" key="21">
    <source>
        <dbReference type="Proteomes" id="UP001174694"/>
    </source>
</evidence>
<dbReference type="GO" id="GO:0042729">
    <property type="term" value="C:DASH complex"/>
    <property type="evidence" value="ECO:0007669"/>
    <property type="project" value="InterPro"/>
</dbReference>
<keyword evidence="5" id="KW-0158">Chromosome</keyword>
<feature type="compositionally biased region" description="Basic and acidic residues" evidence="19">
    <location>
        <begin position="136"/>
        <end position="162"/>
    </location>
</feature>
<evidence type="ECO:0000256" key="1">
    <source>
        <dbReference type="ARBA" id="ARBA00004123"/>
    </source>
</evidence>
<dbReference type="Proteomes" id="UP001174694">
    <property type="component" value="Unassembled WGS sequence"/>
</dbReference>
<evidence type="ECO:0000256" key="11">
    <source>
        <dbReference type="ARBA" id="ARBA00022838"/>
    </source>
</evidence>
<keyword evidence="7" id="KW-0132">Cell division</keyword>
<organism evidence="20 21">
    <name type="scientific">Pleurostoma richardsiae</name>
    <dbReference type="NCBI Taxonomy" id="41990"/>
    <lineage>
        <taxon>Eukaryota</taxon>
        <taxon>Fungi</taxon>
        <taxon>Dikarya</taxon>
        <taxon>Ascomycota</taxon>
        <taxon>Pezizomycotina</taxon>
        <taxon>Sordariomycetes</taxon>
        <taxon>Sordariomycetidae</taxon>
        <taxon>Calosphaeriales</taxon>
        <taxon>Pleurostomataceae</taxon>
        <taxon>Pleurostoma</taxon>
    </lineage>
</organism>
<dbReference type="EMBL" id="JANBVO010000053">
    <property type="protein sequence ID" value="KAJ9133065.1"/>
    <property type="molecule type" value="Genomic_DNA"/>
</dbReference>
<dbReference type="PANTHER" id="PTHR28216">
    <property type="entry name" value="DASH COMPLEX SUBUNIT DUO1"/>
    <property type="match status" value="1"/>
</dbReference>
<reference evidence="20" key="1">
    <citation type="submission" date="2022-07" db="EMBL/GenBank/DDBJ databases">
        <title>Fungi with potential for degradation of polypropylene.</title>
        <authorList>
            <person name="Gostincar C."/>
        </authorList>
    </citation>
    <scope>NUCLEOTIDE SEQUENCE</scope>
    <source>
        <strain evidence="20">EXF-13308</strain>
    </source>
</reference>
<dbReference type="GO" id="GO:0000278">
    <property type="term" value="P:mitotic cell cycle"/>
    <property type="evidence" value="ECO:0007669"/>
    <property type="project" value="InterPro"/>
</dbReference>
<keyword evidence="8" id="KW-0493">Microtubule</keyword>
<name>A0AA38R480_9PEZI</name>
<dbReference type="GO" id="GO:0007059">
    <property type="term" value="P:chromosome segregation"/>
    <property type="evidence" value="ECO:0007669"/>
    <property type="project" value="UniProtKB-KW"/>
</dbReference>
<keyword evidence="16" id="KW-0137">Centromere</keyword>
<keyword evidence="10" id="KW-0159">Chromosome partition</keyword>
<gene>
    <name evidence="20" type="ORF">NKR23_g10978</name>
</gene>
<comment type="caution">
    <text evidence="20">The sequence shown here is derived from an EMBL/GenBank/DDBJ whole genome shotgun (WGS) entry which is preliminary data.</text>
</comment>